<keyword evidence="6" id="KW-1185">Reference proteome</keyword>
<dbReference type="InterPro" id="IPR038522">
    <property type="entry name" value="T4/T6SS_DotU_sf"/>
</dbReference>
<feature type="transmembrane region" description="Helical" evidence="3">
    <location>
        <begin position="376"/>
        <end position="396"/>
    </location>
</feature>
<feature type="domain" description="OmpA-like" evidence="4">
    <location>
        <begin position="471"/>
        <end position="592"/>
    </location>
</feature>
<feature type="region of interest" description="Disordered" evidence="2">
    <location>
        <begin position="1"/>
        <end position="173"/>
    </location>
</feature>
<feature type="compositionally biased region" description="Gly residues" evidence="2">
    <location>
        <begin position="37"/>
        <end position="49"/>
    </location>
</feature>
<dbReference type="PANTHER" id="PTHR30329:SF19">
    <property type="entry name" value="OUTER MEMBRANE PROTEIN, OMPA FAMILY"/>
    <property type="match status" value="1"/>
</dbReference>
<dbReference type="NCBIfam" id="TIGR03349">
    <property type="entry name" value="IV_VI_DotU"/>
    <property type="match status" value="1"/>
</dbReference>
<dbReference type="Pfam" id="PF09850">
    <property type="entry name" value="DotU"/>
    <property type="match status" value="1"/>
</dbReference>
<dbReference type="PANTHER" id="PTHR30329">
    <property type="entry name" value="STATOR ELEMENT OF FLAGELLAR MOTOR COMPLEX"/>
    <property type="match status" value="1"/>
</dbReference>
<evidence type="ECO:0000313" key="5">
    <source>
        <dbReference type="EMBL" id="MFB9151315.1"/>
    </source>
</evidence>
<dbReference type="Gene3D" id="1.25.40.590">
    <property type="entry name" value="Type IV / VI secretion system, DotU"/>
    <property type="match status" value="1"/>
</dbReference>
<keyword evidence="3" id="KW-1133">Transmembrane helix</keyword>
<evidence type="ECO:0000259" key="4">
    <source>
        <dbReference type="PROSITE" id="PS51123"/>
    </source>
</evidence>
<feature type="compositionally biased region" description="Pro residues" evidence="2">
    <location>
        <begin position="112"/>
        <end position="127"/>
    </location>
</feature>
<dbReference type="InterPro" id="IPR050330">
    <property type="entry name" value="Bact_OuterMem_StrucFunc"/>
</dbReference>
<organism evidence="5 6">
    <name type="scientific">Roseovarius ramblicola</name>
    <dbReference type="NCBI Taxonomy" id="2022336"/>
    <lineage>
        <taxon>Bacteria</taxon>
        <taxon>Pseudomonadati</taxon>
        <taxon>Pseudomonadota</taxon>
        <taxon>Alphaproteobacteria</taxon>
        <taxon>Rhodobacterales</taxon>
        <taxon>Roseobacteraceae</taxon>
        <taxon>Roseovarius</taxon>
    </lineage>
</organism>
<gene>
    <name evidence="5" type="primary">icmH</name>
    <name evidence="5" type="ORF">ACFFU4_16305</name>
</gene>
<comment type="caution">
    <text evidence="5">The sequence shown here is derived from an EMBL/GenBank/DDBJ whole genome shotgun (WGS) entry which is preliminary data.</text>
</comment>
<dbReference type="NCBIfam" id="NF038228">
    <property type="entry name" value="IcmH_DotU_IVB"/>
    <property type="match status" value="1"/>
</dbReference>
<feature type="compositionally biased region" description="Gly residues" evidence="2">
    <location>
        <begin position="81"/>
        <end position="106"/>
    </location>
</feature>
<feature type="compositionally biased region" description="Gly residues" evidence="2">
    <location>
        <begin position="56"/>
        <end position="73"/>
    </location>
</feature>
<dbReference type="SUPFAM" id="SSF103088">
    <property type="entry name" value="OmpA-like"/>
    <property type="match status" value="1"/>
</dbReference>
<keyword evidence="3" id="KW-0812">Transmembrane</keyword>
<accession>A0ABV5I3Q2</accession>
<sequence>MTPPPPSGKGGGKGGKPPQKTVIAPLPGAGRARPAPGGQGGGQGTGQGGDAWSSGQAGGQGGGPGAGQGGGHSGARPLPRAGGGPSSSGGGPSSSGGGPSSSGGGPSSAQPPGEPPGQPAPNAPNAPPGGAWGASSPPPSGGGAPRHAWMGSAGQDQFFPDMARPTEETPAAPQHKIPLEQALQSTVTGHAVGDNPLTAAAAGLLMLLGRLRSQVVDMEAMPLMAHVTQEIDGFEARATERGADPQQALVAKYVLCGTADDVVQNLPGTDREVWVQYAMEARFFNRRTSGVGIFQEIEKALADPARSYDLLELMLICLQQGFEGKYRGAPGGDVDLQRIRRQIYETLRRVRGRDDDDISPHWQGFDMAALHRRRGVPLWIVVSLALALLCGGYIGLRVYLGNDSGQVAGAMRALHPDGPLTLARSSTLPDLPAEPEPYVPPVFDAPDQLERIRTALSEDIDAGNLTVDLRGKFIAVTANNLVLFDTGSADIREDFVPIAGRIAEVLDEEDGDIRIVGHTDNVPMSGRGRYANNQELSVARAESVAGVIRPAIGDADRIEVIGRGPDDPVAGNDTPEGRARNRRVEVLVRRDEGEAL</sequence>
<dbReference type="EMBL" id="JBHMEC010000027">
    <property type="protein sequence ID" value="MFB9151315.1"/>
    <property type="molecule type" value="Genomic_DNA"/>
</dbReference>
<dbReference type="RefSeq" id="WP_377070907.1">
    <property type="nucleotide sequence ID" value="NZ_JBHMEC010000027.1"/>
</dbReference>
<reference evidence="5 6" key="1">
    <citation type="submission" date="2024-09" db="EMBL/GenBank/DDBJ databases">
        <authorList>
            <person name="Sun Q."/>
            <person name="Mori K."/>
        </authorList>
    </citation>
    <scope>NUCLEOTIDE SEQUENCE [LARGE SCALE GENOMIC DNA]</scope>
    <source>
        <strain evidence="5 6">CECT 9424</strain>
    </source>
</reference>
<proteinExistence type="predicted"/>
<keyword evidence="1 3" id="KW-0472">Membrane</keyword>
<dbReference type="InterPro" id="IPR017732">
    <property type="entry name" value="T4/T6SS_DotU"/>
</dbReference>
<dbReference type="InterPro" id="IPR036737">
    <property type="entry name" value="OmpA-like_sf"/>
</dbReference>
<dbReference type="Pfam" id="PF00691">
    <property type="entry name" value="OmpA"/>
    <property type="match status" value="1"/>
</dbReference>
<dbReference type="Gene3D" id="3.30.1330.60">
    <property type="entry name" value="OmpA-like domain"/>
    <property type="match status" value="1"/>
</dbReference>
<dbReference type="Proteomes" id="UP001589670">
    <property type="component" value="Unassembled WGS sequence"/>
</dbReference>
<evidence type="ECO:0000256" key="1">
    <source>
        <dbReference type="PROSITE-ProRule" id="PRU00473"/>
    </source>
</evidence>
<evidence type="ECO:0000313" key="6">
    <source>
        <dbReference type="Proteomes" id="UP001589670"/>
    </source>
</evidence>
<evidence type="ECO:0000256" key="3">
    <source>
        <dbReference type="SAM" id="Phobius"/>
    </source>
</evidence>
<dbReference type="InterPro" id="IPR006665">
    <property type="entry name" value="OmpA-like"/>
</dbReference>
<evidence type="ECO:0000256" key="2">
    <source>
        <dbReference type="SAM" id="MobiDB-lite"/>
    </source>
</evidence>
<dbReference type="CDD" id="cd07185">
    <property type="entry name" value="OmpA_C-like"/>
    <property type="match status" value="1"/>
</dbReference>
<name>A0ABV5I3Q2_9RHOB</name>
<dbReference type="PROSITE" id="PS51123">
    <property type="entry name" value="OMPA_2"/>
    <property type="match status" value="1"/>
</dbReference>
<protein>
    <submittedName>
        <fullName evidence="5">Type IVB secretion system protein IcmH/DotU</fullName>
    </submittedName>
</protein>
<feature type="compositionally biased region" description="Low complexity" evidence="2">
    <location>
        <begin position="27"/>
        <end position="36"/>
    </location>
</feature>